<feature type="region of interest" description="Disordered" evidence="1">
    <location>
        <begin position="119"/>
        <end position="145"/>
    </location>
</feature>
<evidence type="ECO:0000313" key="3">
    <source>
        <dbReference type="WBParaSite" id="PSU_v2.g21382.t1"/>
    </source>
</evidence>
<keyword evidence="2" id="KW-1185">Reference proteome</keyword>
<evidence type="ECO:0000256" key="1">
    <source>
        <dbReference type="SAM" id="MobiDB-lite"/>
    </source>
</evidence>
<name>A0A914YM21_9BILA</name>
<accession>A0A914YM21</accession>
<dbReference type="WBParaSite" id="PSU_v2.g21382.t1">
    <property type="protein sequence ID" value="PSU_v2.g21382.t1"/>
    <property type="gene ID" value="PSU_v2.g21382"/>
</dbReference>
<organism evidence="2 3">
    <name type="scientific">Panagrolaimus superbus</name>
    <dbReference type="NCBI Taxonomy" id="310955"/>
    <lineage>
        <taxon>Eukaryota</taxon>
        <taxon>Metazoa</taxon>
        <taxon>Ecdysozoa</taxon>
        <taxon>Nematoda</taxon>
        <taxon>Chromadorea</taxon>
        <taxon>Rhabditida</taxon>
        <taxon>Tylenchina</taxon>
        <taxon>Panagrolaimomorpha</taxon>
        <taxon>Panagrolaimoidea</taxon>
        <taxon>Panagrolaimidae</taxon>
        <taxon>Panagrolaimus</taxon>
    </lineage>
</organism>
<evidence type="ECO:0000313" key="2">
    <source>
        <dbReference type="Proteomes" id="UP000887577"/>
    </source>
</evidence>
<protein>
    <submittedName>
        <fullName evidence="3">Uncharacterized protein</fullName>
    </submittedName>
</protein>
<feature type="compositionally biased region" description="Basic residues" evidence="1">
    <location>
        <begin position="132"/>
        <end position="145"/>
    </location>
</feature>
<feature type="compositionally biased region" description="Basic and acidic residues" evidence="1">
    <location>
        <begin position="121"/>
        <end position="131"/>
    </location>
</feature>
<sequence>MVPRHDPGTAAEIHRLELVQPGAFPVFVFDRAEAAIAPVQFRVEGFQCGQQQQRIAVGGEQRAQHQGVPQRRFTHAGFEDGLFVAGVGFGIEQGHGQCADVLQRIFIAGLGGFGAAQGQFQERHGGGDSRGKGGHARPSGRLRIA</sequence>
<proteinExistence type="predicted"/>
<reference evidence="3" key="1">
    <citation type="submission" date="2022-11" db="UniProtKB">
        <authorList>
            <consortium name="WormBaseParasite"/>
        </authorList>
    </citation>
    <scope>IDENTIFICATION</scope>
</reference>
<dbReference type="Proteomes" id="UP000887577">
    <property type="component" value="Unplaced"/>
</dbReference>
<dbReference type="AlphaFoldDB" id="A0A914YM21"/>